<dbReference type="GO" id="GO:0005524">
    <property type="term" value="F:ATP binding"/>
    <property type="evidence" value="ECO:0007669"/>
    <property type="project" value="UniProtKB-KW"/>
</dbReference>
<dbReference type="InterPro" id="IPR006195">
    <property type="entry name" value="aa-tRNA-synth_II"/>
</dbReference>
<dbReference type="GO" id="GO:0006432">
    <property type="term" value="P:phenylalanyl-tRNA aminoacylation"/>
    <property type="evidence" value="ECO:0007669"/>
    <property type="project" value="TreeGrafter"/>
</dbReference>
<dbReference type="InterPro" id="IPR045864">
    <property type="entry name" value="aa-tRNA-synth_II/BPL/LPL"/>
</dbReference>
<evidence type="ECO:0000256" key="1">
    <source>
        <dbReference type="ARBA" id="ARBA00012814"/>
    </source>
</evidence>
<gene>
    <name evidence="9" type="ORF">METZ01_LOCUS353358</name>
</gene>
<evidence type="ECO:0000259" key="8">
    <source>
        <dbReference type="PROSITE" id="PS50862"/>
    </source>
</evidence>
<reference evidence="9" key="1">
    <citation type="submission" date="2018-05" db="EMBL/GenBank/DDBJ databases">
        <authorList>
            <person name="Lanie J.A."/>
            <person name="Ng W.-L."/>
            <person name="Kazmierczak K.M."/>
            <person name="Andrzejewski T.M."/>
            <person name="Davidsen T.M."/>
            <person name="Wayne K.J."/>
            <person name="Tettelin H."/>
            <person name="Glass J.I."/>
            <person name="Rusch D."/>
            <person name="Podicherti R."/>
            <person name="Tsui H.-C.T."/>
            <person name="Winkler M.E."/>
        </authorList>
    </citation>
    <scope>NUCLEOTIDE SEQUENCE</scope>
</reference>
<dbReference type="CDD" id="cd00496">
    <property type="entry name" value="PheRS_alpha_core"/>
    <property type="match status" value="1"/>
</dbReference>
<protein>
    <recommendedName>
        <fullName evidence="1">phenylalanine--tRNA ligase</fullName>
        <ecNumber evidence="1">6.1.1.20</ecNumber>
    </recommendedName>
</protein>
<proteinExistence type="predicted"/>
<comment type="catalytic activity">
    <reaction evidence="7">
        <text>tRNA(Phe) + L-phenylalanine + ATP = L-phenylalanyl-tRNA(Phe) + AMP + diphosphate + H(+)</text>
        <dbReference type="Rhea" id="RHEA:19413"/>
        <dbReference type="Rhea" id="RHEA-COMP:9668"/>
        <dbReference type="Rhea" id="RHEA-COMP:9699"/>
        <dbReference type="ChEBI" id="CHEBI:15378"/>
        <dbReference type="ChEBI" id="CHEBI:30616"/>
        <dbReference type="ChEBI" id="CHEBI:33019"/>
        <dbReference type="ChEBI" id="CHEBI:58095"/>
        <dbReference type="ChEBI" id="CHEBI:78442"/>
        <dbReference type="ChEBI" id="CHEBI:78531"/>
        <dbReference type="ChEBI" id="CHEBI:456215"/>
        <dbReference type="EC" id="6.1.1.20"/>
    </reaction>
</comment>
<keyword evidence="4" id="KW-0067">ATP-binding</keyword>
<evidence type="ECO:0000256" key="3">
    <source>
        <dbReference type="ARBA" id="ARBA00022741"/>
    </source>
</evidence>
<dbReference type="PANTHER" id="PTHR11538">
    <property type="entry name" value="PHENYLALANYL-TRNA SYNTHETASE"/>
    <property type="match status" value="1"/>
</dbReference>
<accession>A0A382RS33</accession>
<keyword evidence="5" id="KW-0648">Protein biosynthesis</keyword>
<dbReference type="GO" id="GO:0000049">
    <property type="term" value="F:tRNA binding"/>
    <property type="evidence" value="ECO:0007669"/>
    <property type="project" value="InterPro"/>
</dbReference>
<dbReference type="Pfam" id="PF01409">
    <property type="entry name" value="tRNA-synt_2d"/>
    <property type="match status" value="1"/>
</dbReference>
<evidence type="ECO:0000256" key="7">
    <source>
        <dbReference type="ARBA" id="ARBA00049255"/>
    </source>
</evidence>
<evidence type="ECO:0000256" key="5">
    <source>
        <dbReference type="ARBA" id="ARBA00022917"/>
    </source>
</evidence>
<evidence type="ECO:0000256" key="2">
    <source>
        <dbReference type="ARBA" id="ARBA00022598"/>
    </source>
</evidence>
<dbReference type="PROSITE" id="PS50862">
    <property type="entry name" value="AA_TRNA_LIGASE_II"/>
    <property type="match status" value="1"/>
</dbReference>
<dbReference type="Gene3D" id="3.30.930.10">
    <property type="entry name" value="Bira Bifunctional Protein, Domain 2"/>
    <property type="match status" value="1"/>
</dbReference>
<keyword evidence="2" id="KW-0436">Ligase</keyword>
<dbReference type="EC" id="6.1.1.20" evidence="1"/>
<evidence type="ECO:0000256" key="6">
    <source>
        <dbReference type="ARBA" id="ARBA00023146"/>
    </source>
</evidence>
<evidence type="ECO:0000313" key="9">
    <source>
        <dbReference type="EMBL" id="SVD00504.1"/>
    </source>
</evidence>
<dbReference type="SUPFAM" id="SSF55681">
    <property type="entry name" value="Class II aaRS and biotin synthetases"/>
    <property type="match status" value="1"/>
</dbReference>
<keyword evidence="3" id="KW-0547">Nucleotide-binding</keyword>
<organism evidence="9">
    <name type="scientific">marine metagenome</name>
    <dbReference type="NCBI Taxonomy" id="408172"/>
    <lineage>
        <taxon>unclassified sequences</taxon>
        <taxon>metagenomes</taxon>
        <taxon>ecological metagenomes</taxon>
    </lineage>
</organism>
<dbReference type="PANTHER" id="PTHR11538:SF41">
    <property type="entry name" value="PHENYLALANINE--TRNA LIGASE, MITOCHONDRIAL"/>
    <property type="match status" value="1"/>
</dbReference>
<dbReference type="AlphaFoldDB" id="A0A382RS33"/>
<keyword evidence="6" id="KW-0030">Aminoacyl-tRNA synthetase</keyword>
<dbReference type="GO" id="GO:0005737">
    <property type="term" value="C:cytoplasm"/>
    <property type="evidence" value="ECO:0007669"/>
    <property type="project" value="TreeGrafter"/>
</dbReference>
<evidence type="ECO:0000256" key="4">
    <source>
        <dbReference type="ARBA" id="ARBA00022840"/>
    </source>
</evidence>
<name>A0A382RS33_9ZZZZ</name>
<feature type="domain" description="Aminoacyl-transfer RNA synthetases class-II family profile" evidence="8">
    <location>
        <begin position="13"/>
        <end position="219"/>
    </location>
</feature>
<sequence length="222" mass="25195">HPITLALQEIVGVFTRMGYTVIGGPEVEHDYYNFEALNIPRDHPARDSQDTLYLDNDWLLRTHTSPVQIRTMEDREPPLAIIVPGRVYRRDTPDATHTPSFVQCEGLLVDRDITMADLRGTLDHFVKALFGPQTQTRLRPGYFPFTEPSAEMDANAGNGWIEMLGCGMVHPAVFEKIGYDPDEWQGFAFGMGVDRIAAMRYGITDIRTLYENDARFLRQFAG</sequence>
<dbReference type="InterPro" id="IPR002319">
    <property type="entry name" value="Phenylalanyl-tRNA_Synthase"/>
</dbReference>
<feature type="non-terminal residue" evidence="9">
    <location>
        <position position="1"/>
    </location>
</feature>
<dbReference type="EMBL" id="UINC01123790">
    <property type="protein sequence ID" value="SVD00504.1"/>
    <property type="molecule type" value="Genomic_DNA"/>
</dbReference>
<dbReference type="GO" id="GO:0004826">
    <property type="term" value="F:phenylalanine-tRNA ligase activity"/>
    <property type="evidence" value="ECO:0007669"/>
    <property type="project" value="UniProtKB-EC"/>
</dbReference>